<keyword evidence="6" id="KW-0560">Oxidoreductase</keyword>
<dbReference type="AlphaFoldDB" id="A0A9P9BRP3"/>
<proteinExistence type="inferred from homology"/>
<feature type="non-terminal residue" evidence="8">
    <location>
        <position position="1"/>
    </location>
</feature>
<evidence type="ECO:0000256" key="4">
    <source>
        <dbReference type="ARBA" id="ARBA00022827"/>
    </source>
</evidence>
<organism evidence="8 9">
    <name type="scientific">Microdochium trichocladiopsis</name>
    <dbReference type="NCBI Taxonomy" id="1682393"/>
    <lineage>
        <taxon>Eukaryota</taxon>
        <taxon>Fungi</taxon>
        <taxon>Dikarya</taxon>
        <taxon>Ascomycota</taxon>
        <taxon>Pezizomycotina</taxon>
        <taxon>Sordariomycetes</taxon>
        <taxon>Xylariomycetidae</taxon>
        <taxon>Xylariales</taxon>
        <taxon>Microdochiaceae</taxon>
        <taxon>Microdochium</taxon>
    </lineage>
</organism>
<evidence type="ECO:0000256" key="7">
    <source>
        <dbReference type="ARBA" id="ARBA00023033"/>
    </source>
</evidence>
<dbReference type="EMBL" id="JAGTJQ010000002">
    <property type="protein sequence ID" value="KAH7037060.1"/>
    <property type="molecule type" value="Genomic_DNA"/>
</dbReference>
<evidence type="ECO:0000256" key="2">
    <source>
        <dbReference type="ARBA" id="ARBA00010139"/>
    </source>
</evidence>
<dbReference type="GO" id="GO:0004497">
    <property type="term" value="F:monooxygenase activity"/>
    <property type="evidence" value="ECO:0007669"/>
    <property type="project" value="UniProtKB-KW"/>
</dbReference>
<dbReference type="Gene3D" id="3.50.50.60">
    <property type="entry name" value="FAD/NAD(P)-binding domain"/>
    <property type="match status" value="1"/>
</dbReference>
<evidence type="ECO:0008006" key="10">
    <source>
        <dbReference type="Google" id="ProtNLM"/>
    </source>
</evidence>
<evidence type="ECO:0000256" key="5">
    <source>
        <dbReference type="ARBA" id="ARBA00022857"/>
    </source>
</evidence>
<comment type="caution">
    <text evidence="8">The sequence shown here is derived from an EMBL/GenBank/DDBJ whole genome shotgun (WGS) entry which is preliminary data.</text>
</comment>
<evidence type="ECO:0000256" key="1">
    <source>
        <dbReference type="ARBA" id="ARBA00001974"/>
    </source>
</evidence>
<protein>
    <recommendedName>
        <fullName evidence="10">FAD/NAD(P)-binding domain-containing protein</fullName>
    </recommendedName>
</protein>
<keyword evidence="9" id="KW-1185">Reference proteome</keyword>
<comment type="cofactor">
    <cofactor evidence="1">
        <name>FAD</name>
        <dbReference type="ChEBI" id="CHEBI:57692"/>
    </cofactor>
</comment>
<dbReference type="SUPFAM" id="SSF51905">
    <property type="entry name" value="FAD/NAD(P)-binding domain"/>
    <property type="match status" value="1"/>
</dbReference>
<evidence type="ECO:0000256" key="3">
    <source>
        <dbReference type="ARBA" id="ARBA00022630"/>
    </source>
</evidence>
<name>A0A9P9BRP3_9PEZI</name>
<dbReference type="GeneID" id="70178997"/>
<dbReference type="PANTHER" id="PTHR43098:SF3">
    <property type="entry name" value="L-ORNITHINE N(5)-MONOOXYGENASE-RELATED"/>
    <property type="match status" value="1"/>
</dbReference>
<dbReference type="InterPro" id="IPR036188">
    <property type="entry name" value="FAD/NAD-bd_sf"/>
</dbReference>
<comment type="similarity">
    <text evidence="2">Belongs to the FAD-binding monooxygenase family.</text>
</comment>
<sequence length="287" mass="32108">LSELESNITKVNLLMLFRLARETGAGIAGDPCTAITADHTPEQREALWEELYARGGFHLQANNYRDYLIDERANRLLYDFWVKKTRERVPDTGKADVVAPFEPPYPLGTKRSSLEHDYYESLSRDNVEIVGLKVTPIQELTEKGIRTADGVEREFDIIVLATGYDNCTGSLTNMGIRGCDGIDLKKRRARGVKTFPGMATAGCPNMFMIFGPQAPTAFSNAPVFIEMQVDFLVDVLKRLRDEGVQRIEANKAAEDAWYETVQGISNATVFAKANSWYMGSNIPGKKR</sequence>
<keyword evidence="4" id="KW-0274">FAD</keyword>
<evidence type="ECO:0000313" key="9">
    <source>
        <dbReference type="Proteomes" id="UP000756346"/>
    </source>
</evidence>
<dbReference type="PANTHER" id="PTHR43098">
    <property type="entry name" value="L-ORNITHINE N(5)-MONOOXYGENASE-RELATED"/>
    <property type="match status" value="1"/>
</dbReference>
<dbReference type="InterPro" id="IPR050775">
    <property type="entry name" value="FAD-binding_Monooxygenases"/>
</dbReference>
<accession>A0A9P9BRP3</accession>
<evidence type="ECO:0000256" key="6">
    <source>
        <dbReference type="ARBA" id="ARBA00023002"/>
    </source>
</evidence>
<keyword evidence="5" id="KW-0521">NADP</keyword>
<keyword evidence="3" id="KW-0285">Flavoprotein</keyword>
<dbReference type="OrthoDB" id="66881at2759"/>
<reference evidence="8" key="1">
    <citation type="journal article" date="2021" name="Nat. Commun.">
        <title>Genetic determinants of endophytism in the Arabidopsis root mycobiome.</title>
        <authorList>
            <person name="Mesny F."/>
            <person name="Miyauchi S."/>
            <person name="Thiergart T."/>
            <person name="Pickel B."/>
            <person name="Atanasova L."/>
            <person name="Karlsson M."/>
            <person name="Huettel B."/>
            <person name="Barry K.W."/>
            <person name="Haridas S."/>
            <person name="Chen C."/>
            <person name="Bauer D."/>
            <person name="Andreopoulos W."/>
            <person name="Pangilinan J."/>
            <person name="LaButti K."/>
            <person name="Riley R."/>
            <person name="Lipzen A."/>
            <person name="Clum A."/>
            <person name="Drula E."/>
            <person name="Henrissat B."/>
            <person name="Kohler A."/>
            <person name="Grigoriev I.V."/>
            <person name="Martin F.M."/>
            <person name="Hacquard S."/>
        </authorList>
    </citation>
    <scope>NUCLEOTIDE SEQUENCE</scope>
    <source>
        <strain evidence="8">MPI-CAGE-CH-0230</strain>
    </source>
</reference>
<dbReference type="RefSeq" id="XP_046016181.1">
    <property type="nucleotide sequence ID" value="XM_046149451.1"/>
</dbReference>
<keyword evidence="7" id="KW-0503">Monooxygenase</keyword>
<evidence type="ECO:0000313" key="8">
    <source>
        <dbReference type="EMBL" id="KAH7037060.1"/>
    </source>
</evidence>
<gene>
    <name evidence="8" type="ORF">B0I36DRAFT_236193</name>
</gene>
<dbReference type="Proteomes" id="UP000756346">
    <property type="component" value="Unassembled WGS sequence"/>
</dbReference>